<gene>
    <name evidence="2" type="ORF">JRQ81_006065</name>
</gene>
<dbReference type="CDD" id="cd08321">
    <property type="entry name" value="Pyrin_ASC-like"/>
    <property type="match status" value="1"/>
</dbReference>
<reference evidence="2" key="1">
    <citation type="journal article" date="2023" name="DNA Res.">
        <title>Chromosome-level genome assembly of Phrynocephalus forsythii using third-generation DNA sequencing and Hi-C analysis.</title>
        <authorList>
            <person name="Qi Y."/>
            <person name="Zhao W."/>
            <person name="Zhao Y."/>
            <person name="Niu C."/>
            <person name="Cao S."/>
            <person name="Zhang Y."/>
        </authorList>
    </citation>
    <scope>NUCLEOTIDE SEQUENCE</scope>
    <source>
        <tissue evidence="2">Muscle</tissue>
    </source>
</reference>
<dbReference type="InterPro" id="IPR011029">
    <property type="entry name" value="DEATH-like_dom_sf"/>
</dbReference>
<dbReference type="AlphaFoldDB" id="A0A9Q1AW40"/>
<comment type="caution">
    <text evidence="2">The sequence shown here is derived from an EMBL/GenBank/DDBJ whole genome shotgun (WGS) entry which is preliminary data.</text>
</comment>
<dbReference type="SUPFAM" id="SSF47986">
    <property type="entry name" value="DEATH domain"/>
    <property type="match status" value="1"/>
</dbReference>
<accession>A0A9Q1AW40</accession>
<sequence length="189" mass="20867">MVRTVRDRLLDALDDLTEDELRRFKGKLREFPVQEGYSNIPRGRLERADAVDLADLLLQYYTEAEAPQVAAGVLKAVSCQRQAEQLLLGASRNDACSEAPQPSISVCAGTCGTQAAAPPELHFIDRHRDALIQRTATVEGILDMLHGSSLMRSNTKPSLQKEPTRRRCGSSTNWCRAGTATARISCTRR</sequence>
<dbReference type="OrthoDB" id="10058437at2759"/>
<dbReference type="Proteomes" id="UP001142489">
    <property type="component" value="Unassembled WGS sequence"/>
</dbReference>
<keyword evidence="3" id="KW-1185">Reference proteome</keyword>
<feature type="domain" description="Pyrin" evidence="1">
    <location>
        <begin position="1"/>
        <end position="93"/>
    </location>
</feature>
<dbReference type="Pfam" id="PF02758">
    <property type="entry name" value="PYRIN"/>
    <property type="match status" value="1"/>
</dbReference>
<evidence type="ECO:0000313" key="3">
    <source>
        <dbReference type="Proteomes" id="UP001142489"/>
    </source>
</evidence>
<dbReference type="EMBL" id="JAPFRF010000012">
    <property type="protein sequence ID" value="KAJ7314127.1"/>
    <property type="molecule type" value="Genomic_DNA"/>
</dbReference>
<evidence type="ECO:0000259" key="1">
    <source>
        <dbReference type="PROSITE" id="PS50824"/>
    </source>
</evidence>
<organism evidence="2 3">
    <name type="scientific">Phrynocephalus forsythii</name>
    <dbReference type="NCBI Taxonomy" id="171643"/>
    <lineage>
        <taxon>Eukaryota</taxon>
        <taxon>Metazoa</taxon>
        <taxon>Chordata</taxon>
        <taxon>Craniata</taxon>
        <taxon>Vertebrata</taxon>
        <taxon>Euteleostomi</taxon>
        <taxon>Lepidosauria</taxon>
        <taxon>Squamata</taxon>
        <taxon>Bifurcata</taxon>
        <taxon>Unidentata</taxon>
        <taxon>Episquamata</taxon>
        <taxon>Toxicofera</taxon>
        <taxon>Iguania</taxon>
        <taxon>Acrodonta</taxon>
        <taxon>Agamidae</taxon>
        <taxon>Agaminae</taxon>
        <taxon>Phrynocephalus</taxon>
    </lineage>
</organism>
<dbReference type="PROSITE" id="PS50824">
    <property type="entry name" value="DAPIN"/>
    <property type="match status" value="1"/>
</dbReference>
<evidence type="ECO:0000313" key="2">
    <source>
        <dbReference type="EMBL" id="KAJ7314127.1"/>
    </source>
</evidence>
<dbReference type="SMART" id="SM01289">
    <property type="entry name" value="PYRIN"/>
    <property type="match status" value="1"/>
</dbReference>
<protein>
    <recommendedName>
        <fullName evidence="1">Pyrin domain-containing protein</fullName>
    </recommendedName>
</protein>
<dbReference type="InterPro" id="IPR004020">
    <property type="entry name" value="DAPIN"/>
</dbReference>
<dbReference type="Gene3D" id="1.10.533.10">
    <property type="entry name" value="Death Domain, Fas"/>
    <property type="match status" value="2"/>
</dbReference>
<proteinExistence type="predicted"/>
<name>A0A9Q1AW40_9SAUR</name>